<protein>
    <submittedName>
        <fullName evidence="1">Uncharacterized protein</fullName>
    </submittedName>
</protein>
<dbReference type="Proteomes" id="UP000823872">
    <property type="component" value="Chromosome D3"/>
</dbReference>
<accession>A0ABI8ABY9</accession>
<reference evidence="1 2" key="1">
    <citation type="submission" date="2021-02" db="EMBL/GenBank/DDBJ databases">
        <title>Safari Cat Assemblies.</title>
        <authorList>
            <person name="Bredemeyer K.R."/>
            <person name="Murphy W.J."/>
        </authorList>
    </citation>
    <scope>NUCLEOTIDE SEQUENCE [LARGE SCALE GENOMIC DNA]</scope>
</reference>
<reference evidence="1" key="2">
    <citation type="submission" date="2025-08" db="UniProtKB">
        <authorList>
            <consortium name="Ensembl"/>
        </authorList>
    </citation>
    <scope>IDENTIFICATION</scope>
    <source>
        <strain evidence="1">breed Abyssinian</strain>
    </source>
</reference>
<evidence type="ECO:0000313" key="1">
    <source>
        <dbReference type="Ensembl" id="ENSFCTP00005056786.1"/>
    </source>
</evidence>
<reference evidence="1" key="3">
    <citation type="submission" date="2025-09" db="UniProtKB">
        <authorList>
            <consortium name="Ensembl"/>
        </authorList>
    </citation>
    <scope>IDENTIFICATION</scope>
    <source>
        <strain evidence="1">breed Abyssinian</strain>
    </source>
</reference>
<name>A0ABI8ABY9_FELCA</name>
<sequence>MQADISNTPEVFLLIKYLVPESPRCMISIHTDCCTHLLIIPQSHPACLGSGYSDHTCNIECPTAYGLGGEGGS</sequence>
<organism evidence="1 2">
    <name type="scientific">Felis catus</name>
    <name type="common">Cat</name>
    <name type="synonym">Felis silvestris catus</name>
    <dbReference type="NCBI Taxonomy" id="9685"/>
    <lineage>
        <taxon>Eukaryota</taxon>
        <taxon>Metazoa</taxon>
        <taxon>Chordata</taxon>
        <taxon>Craniata</taxon>
        <taxon>Vertebrata</taxon>
        <taxon>Euteleostomi</taxon>
        <taxon>Mammalia</taxon>
        <taxon>Eutheria</taxon>
        <taxon>Laurasiatheria</taxon>
        <taxon>Carnivora</taxon>
        <taxon>Feliformia</taxon>
        <taxon>Felidae</taxon>
        <taxon>Felinae</taxon>
        <taxon>Felis</taxon>
    </lineage>
</organism>
<keyword evidence="2" id="KW-1185">Reference proteome</keyword>
<dbReference type="Ensembl" id="ENSFCTT00005082210.1">
    <property type="protein sequence ID" value="ENSFCTP00005056786.1"/>
    <property type="gene ID" value="ENSFCTG00005029315.1"/>
</dbReference>
<proteinExistence type="predicted"/>
<evidence type="ECO:0000313" key="2">
    <source>
        <dbReference type="Proteomes" id="UP000823872"/>
    </source>
</evidence>